<reference evidence="1 2" key="1">
    <citation type="submission" date="2016-06" db="EMBL/GenBank/DDBJ databases">
        <title>The Draft Genome Sequence and Annotation of the Desert Woodrat Neotoma lepida.</title>
        <authorList>
            <person name="Campbell M."/>
            <person name="Oakeson K.F."/>
            <person name="Yandell M."/>
            <person name="Halpert J.R."/>
            <person name="Dearing D."/>
        </authorList>
    </citation>
    <scope>NUCLEOTIDE SEQUENCE [LARGE SCALE GENOMIC DNA]</scope>
    <source>
        <strain evidence="1">417</strain>
        <tissue evidence="1">Liver</tissue>
    </source>
</reference>
<evidence type="ECO:0000313" key="2">
    <source>
        <dbReference type="Proteomes" id="UP000092124"/>
    </source>
</evidence>
<dbReference type="Proteomes" id="UP000092124">
    <property type="component" value="Unassembled WGS sequence"/>
</dbReference>
<name>A0A1A6GRE7_NEOLE</name>
<dbReference type="STRING" id="56216.A0A1A6GRE7"/>
<accession>A0A1A6GRE7</accession>
<comment type="caution">
    <text evidence="1">The sequence shown here is derived from an EMBL/GenBank/DDBJ whole genome shotgun (WGS) entry which is preliminary data.</text>
</comment>
<evidence type="ECO:0000313" key="1">
    <source>
        <dbReference type="EMBL" id="OBS68250.1"/>
    </source>
</evidence>
<organism evidence="1 2">
    <name type="scientific">Neotoma lepida</name>
    <name type="common">Desert woodrat</name>
    <dbReference type="NCBI Taxonomy" id="56216"/>
    <lineage>
        <taxon>Eukaryota</taxon>
        <taxon>Metazoa</taxon>
        <taxon>Chordata</taxon>
        <taxon>Craniata</taxon>
        <taxon>Vertebrata</taxon>
        <taxon>Euteleostomi</taxon>
        <taxon>Mammalia</taxon>
        <taxon>Eutheria</taxon>
        <taxon>Euarchontoglires</taxon>
        <taxon>Glires</taxon>
        <taxon>Rodentia</taxon>
        <taxon>Myomorpha</taxon>
        <taxon>Muroidea</taxon>
        <taxon>Cricetidae</taxon>
        <taxon>Neotominae</taxon>
        <taxon>Neotoma</taxon>
    </lineage>
</organism>
<gene>
    <name evidence="1" type="ORF">A6R68_03204</name>
</gene>
<proteinExistence type="predicted"/>
<keyword evidence="2" id="KW-1185">Reference proteome</keyword>
<dbReference type="GO" id="GO:0003824">
    <property type="term" value="F:catalytic activity"/>
    <property type="evidence" value="ECO:0007669"/>
    <property type="project" value="InterPro"/>
</dbReference>
<dbReference type="AlphaFoldDB" id="A0A1A6GRE7"/>
<dbReference type="SUPFAM" id="SSF56529">
    <property type="entry name" value="FAH"/>
    <property type="match status" value="1"/>
</dbReference>
<protein>
    <submittedName>
        <fullName evidence="1">Uncharacterized protein</fullName>
    </submittedName>
</protein>
<dbReference type="InterPro" id="IPR036663">
    <property type="entry name" value="Fumarylacetoacetase_C_sf"/>
</dbReference>
<dbReference type="EMBL" id="LZPO01076005">
    <property type="protein sequence ID" value="OBS68250.1"/>
    <property type="molecule type" value="Genomic_DNA"/>
</dbReference>
<sequence>MWQEYPVRGEELHVKEMCSELSEAVLFLKPSTTYAPEGAPVLPPPWTVSALCLDTTARDVQEECKKKGLPGTLAKSFKAACPRSLDSAEPRTAQRTCIIRPTQAVPEATGATPCYQSLAVTHRLVQVGPCTAVVALPAPVATSQYRASCLAQAVCLAHTPSLEDQQCIKDL</sequence>
<dbReference type="OrthoDB" id="411064at2759"/>